<keyword evidence="6 15" id="KW-0375">Hydrogen ion transport</keyword>
<evidence type="ECO:0000256" key="7">
    <source>
        <dbReference type="ARBA" id="ARBA00022989"/>
    </source>
</evidence>
<accession>A0A7H0VJH3</accession>
<keyword evidence="5 15" id="KW-0812">Transmembrane</keyword>
<dbReference type="InterPro" id="IPR005864">
    <property type="entry name" value="ATP_synth_F0_bsu_bac"/>
</dbReference>
<evidence type="ECO:0000256" key="9">
    <source>
        <dbReference type="ARBA" id="ARBA00023136"/>
    </source>
</evidence>
<dbReference type="Gene3D" id="6.10.250.1580">
    <property type="match status" value="1"/>
</dbReference>
<evidence type="ECO:0000256" key="13">
    <source>
        <dbReference type="ARBA" id="ARBA00026054"/>
    </source>
</evidence>
<evidence type="ECO:0000256" key="17">
    <source>
        <dbReference type="SAM" id="Coils"/>
    </source>
</evidence>
<comment type="subunit">
    <text evidence="15">F-type ATPases have 2 components, F(1) - the catalytic core - and F(0) - the membrane proton channel. F(1) has five subunits: alpha(3), beta(3), gamma(1), delta(1), epsilon(1). F(0) has three main subunits: a(1), b(2) and c(10-14). The alpha and beta chains form an alternating ring which encloses part of the gamma chain. F(1) is attached to F(0) by a central stalk formed by the gamma and epsilon chains, while a peripheral stalk is formed by the delta and b chains.</text>
</comment>
<keyword evidence="2 15" id="KW-0813">Transport</keyword>
<keyword evidence="9 15" id="KW-0472">Membrane</keyword>
<evidence type="ECO:0000256" key="11">
    <source>
        <dbReference type="ARBA" id="ARBA00025198"/>
    </source>
</evidence>
<evidence type="ECO:0000256" key="3">
    <source>
        <dbReference type="ARBA" id="ARBA00022475"/>
    </source>
</evidence>
<evidence type="ECO:0000256" key="12">
    <source>
        <dbReference type="ARBA" id="ARBA00025614"/>
    </source>
</evidence>
<evidence type="ECO:0000256" key="6">
    <source>
        <dbReference type="ARBA" id="ARBA00022781"/>
    </source>
</evidence>
<dbReference type="KEGG" id="chyd:H4K34_08500"/>
<keyword evidence="8 15" id="KW-0406">Ion transport</keyword>
<keyword evidence="17" id="KW-0175">Coiled coil</keyword>
<evidence type="ECO:0000256" key="2">
    <source>
        <dbReference type="ARBA" id="ARBA00022448"/>
    </source>
</evidence>
<dbReference type="CDD" id="cd06503">
    <property type="entry name" value="ATP-synt_Fo_b"/>
    <property type="match status" value="1"/>
</dbReference>
<dbReference type="NCBIfam" id="NF011041">
    <property type="entry name" value="PRK14471.1"/>
    <property type="match status" value="1"/>
</dbReference>
<dbReference type="PANTHER" id="PTHR33445:SF1">
    <property type="entry name" value="ATP SYNTHASE SUBUNIT B"/>
    <property type="match status" value="1"/>
</dbReference>
<dbReference type="EMBL" id="CP060139">
    <property type="protein sequence ID" value="QNR25871.1"/>
    <property type="molecule type" value="Genomic_DNA"/>
</dbReference>
<evidence type="ECO:0000256" key="4">
    <source>
        <dbReference type="ARBA" id="ARBA00022547"/>
    </source>
</evidence>
<evidence type="ECO:0000256" key="8">
    <source>
        <dbReference type="ARBA" id="ARBA00023065"/>
    </source>
</evidence>
<dbReference type="AlphaFoldDB" id="A0A7H0VJH3"/>
<dbReference type="PANTHER" id="PTHR33445">
    <property type="entry name" value="ATP SYNTHASE SUBUNIT B', CHLOROPLASTIC"/>
    <property type="match status" value="1"/>
</dbReference>
<evidence type="ECO:0000256" key="10">
    <source>
        <dbReference type="ARBA" id="ARBA00023310"/>
    </source>
</evidence>
<evidence type="ECO:0000256" key="14">
    <source>
        <dbReference type="ARBA" id="ARBA00037847"/>
    </source>
</evidence>
<dbReference type="InterPro" id="IPR028987">
    <property type="entry name" value="ATP_synth_B-like_membr_sf"/>
</dbReference>
<dbReference type="GO" id="GO:0005886">
    <property type="term" value="C:plasma membrane"/>
    <property type="evidence" value="ECO:0007669"/>
    <property type="project" value="UniProtKB-SubCell"/>
</dbReference>
<keyword evidence="10 15" id="KW-0066">ATP synthesis</keyword>
<dbReference type="HAMAP" id="MF_01398">
    <property type="entry name" value="ATP_synth_b_bprime"/>
    <property type="match status" value="1"/>
</dbReference>
<dbReference type="NCBIfam" id="TIGR01144">
    <property type="entry name" value="ATP_synt_b"/>
    <property type="match status" value="1"/>
</dbReference>
<comment type="function">
    <text evidence="11 15">F(1)F(0) ATP synthase produces ATP from ADP in the presence of a proton or sodium gradient. F-type ATPases consist of two structural domains, F(1) containing the extramembraneous catalytic core and F(0) containing the membrane proton channel, linked together by a central stalk and a peripheral stalk. During catalysis, ATP synthesis in the catalytic domain of F(1) is coupled via a rotary mechanism of the central stalk subunits to proton translocation.</text>
</comment>
<feature type="coiled-coil region" evidence="17">
    <location>
        <begin position="45"/>
        <end position="90"/>
    </location>
</feature>
<organism evidence="18 19">
    <name type="scientific">Croceimicrobium hydrocarbonivorans</name>
    <dbReference type="NCBI Taxonomy" id="2761580"/>
    <lineage>
        <taxon>Bacteria</taxon>
        <taxon>Pseudomonadati</taxon>
        <taxon>Bacteroidota</taxon>
        <taxon>Flavobacteriia</taxon>
        <taxon>Flavobacteriales</taxon>
        <taxon>Owenweeksiaceae</taxon>
        <taxon>Croceimicrobium</taxon>
    </lineage>
</organism>
<evidence type="ECO:0000313" key="18">
    <source>
        <dbReference type="EMBL" id="QNR25871.1"/>
    </source>
</evidence>
<dbReference type="InterPro" id="IPR050059">
    <property type="entry name" value="ATP_synthase_B_chain"/>
</dbReference>
<keyword evidence="4 15" id="KW-0138">CF(0)</keyword>
<evidence type="ECO:0000256" key="5">
    <source>
        <dbReference type="ARBA" id="ARBA00022692"/>
    </source>
</evidence>
<dbReference type="GO" id="GO:0046961">
    <property type="term" value="F:proton-transporting ATPase activity, rotational mechanism"/>
    <property type="evidence" value="ECO:0007669"/>
    <property type="project" value="TreeGrafter"/>
</dbReference>
<keyword evidence="3 15" id="KW-1003">Cell membrane</keyword>
<evidence type="ECO:0000256" key="15">
    <source>
        <dbReference type="HAMAP-Rule" id="MF_01398"/>
    </source>
</evidence>
<feature type="transmembrane region" description="Helical" evidence="15">
    <location>
        <begin position="6"/>
        <end position="26"/>
    </location>
</feature>
<evidence type="ECO:0000313" key="19">
    <source>
        <dbReference type="Proteomes" id="UP000516305"/>
    </source>
</evidence>
<evidence type="ECO:0000256" key="1">
    <source>
        <dbReference type="ARBA" id="ARBA00005513"/>
    </source>
</evidence>
<dbReference type="Pfam" id="PF00430">
    <property type="entry name" value="ATP-synt_B"/>
    <property type="match status" value="1"/>
</dbReference>
<dbReference type="GO" id="GO:0045259">
    <property type="term" value="C:proton-transporting ATP synthase complex"/>
    <property type="evidence" value="ECO:0007669"/>
    <property type="project" value="UniProtKB-KW"/>
</dbReference>
<dbReference type="GO" id="GO:0012505">
    <property type="term" value="C:endomembrane system"/>
    <property type="evidence" value="ECO:0007669"/>
    <property type="project" value="UniProtKB-SubCell"/>
</dbReference>
<dbReference type="GO" id="GO:0046933">
    <property type="term" value="F:proton-transporting ATP synthase activity, rotational mechanism"/>
    <property type="evidence" value="ECO:0007669"/>
    <property type="project" value="UniProtKB-UniRule"/>
</dbReference>
<dbReference type="SUPFAM" id="SSF81573">
    <property type="entry name" value="F1F0 ATP synthase subunit B, membrane domain"/>
    <property type="match status" value="1"/>
</dbReference>
<sequence length="165" mass="18822">MALLEDFSVGLFFWQLILFILLLFVLRKFAWKPILGAVEEREKSIEDSLASAEKARAEMELLQSNNERILAEARAERDTILKEAREIKDKMINDAKSEAGAQAEKIIANAKEQIQNEKMAAVTDLKNQVAEMSIEIAEMVLRRELDDKAKQGDLVKDQLDNFKLN</sequence>
<dbReference type="InterPro" id="IPR002146">
    <property type="entry name" value="ATP_synth_b/b'su_bac/chlpt"/>
</dbReference>
<keyword evidence="19" id="KW-1185">Reference proteome</keyword>
<dbReference type="Proteomes" id="UP000516305">
    <property type="component" value="Chromosome"/>
</dbReference>
<comment type="similarity">
    <text evidence="1 15 16">Belongs to the ATPase B chain family.</text>
</comment>
<protein>
    <recommendedName>
        <fullName evidence="15">ATP synthase subunit b</fullName>
    </recommendedName>
    <alternativeName>
        <fullName evidence="15">ATP synthase F(0) sector subunit b</fullName>
    </alternativeName>
    <alternativeName>
        <fullName evidence="15">ATPase subunit I</fullName>
    </alternativeName>
    <alternativeName>
        <fullName evidence="15">F-type ATPase subunit b</fullName>
        <shortName evidence="15">F-ATPase subunit b</shortName>
    </alternativeName>
</protein>
<reference evidence="18 19" key="1">
    <citation type="submission" date="2020-08" db="EMBL/GenBank/DDBJ databases">
        <title>Croceimicrobium hydrocarbonivorans gen. nov., sp. nov., a novel marine bacterium isolated from a bacterial consortium that degrades polyethylene terephthalate.</title>
        <authorList>
            <person name="Liu R."/>
        </authorList>
    </citation>
    <scope>NUCLEOTIDE SEQUENCE [LARGE SCALE GENOMIC DNA]</scope>
    <source>
        <strain evidence="18 19">A20-9</strain>
    </source>
</reference>
<comment type="function">
    <text evidence="12">Component of the F(0) channel, it forms part of the peripheral stalk, linking F(1) to F(0). The b'-subunit is a diverged and duplicated form of b found in plants and photosynthetic bacteria.</text>
</comment>
<proteinExistence type="inferred from homology"/>
<name>A0A7H0VJH3_9FLAO</name>
<gene>
    <name evidence="15" type="primary">atpF</name>
    <name evidence="18" type="ORF">H4K34_08500</name>
</gene>
<comment type="subcellular location">
    <subcellularLocation>
        <location evidence="15">Cell membrane</location>
        <topology evidence="15">Single-pass membrane protein</topology>
    </subcellularLocation>
    <subcellularLocation>
        <location evidence="14">Endomembrane system</location>
        <topology evidence="14">Single-pass membrane protein</topology>
    </subcellularLocation>
</comment>
<keyword evidence="7 15" id="KW-1133">Transmembrane helix</keyword>
<evidence type="ECO:0000256" key="16">
    <source>
        <dbReference type="RuleBase" id="RU003848"/>
    </source>
</evidence>
<comment type="subunit">
    <text evidence="13">F-type ATPases have 2 components, F(1) - the catalytic core - and F(0) - the membrane proton channel. F(1) has five subunits: alpha(3), beta(3), gamma(1), delta(1), epsilon(1). F(0) has four main subunits: a(1), b(2) and c(10-14). The alpha and beta chains form an alternating ring which encloses part of the gamma chain. F(1) is attached to F(0) by a central stalk formed by the gamma and epsilon chains, while a peripheral stalk is formed by the delta and b chains.</text>
</comment>
<dbReference type="RefSeq" id="WP_210760396.1">
    <property type="nucleotide sequence ID" value="NZ_CP060139.1"/>
</dbReference>